<dbReference type="GO" id="GO:0043657">
    <property type="term" value="C:host cell"/>
    <property type="evidence" value="ECO:0007669"/>
    <property type="project" value="UniProtKB-SubCell"/>
</dbReference>
<evidence type="ECO:0000313" key="6">
    <source>
        <dbReference type="Proteomes" id="UP000265703"/>
    </source>
</evidence>
<evidence type="ECO:0000259" key="4">
    <source>
        <dbReference type="Pfam" id="PF20147"/>
    </source>
</evidence>
<keyword evidence="3" id="KW-0964">Secreted</keyword>
<proteinExistence type="predicted"/>
<keyword evidence="6" id="KW-1185">Reference proteome</keyword>
<dbReference type="AlphaFoldDB" id="A0A397TT77"/>
<gene>
    <name evidence="5" type="ORF">C1645_812998</name>
</gene>
<evidence type="ECO:0000256" key="2">
    <source>
        <dbReference type="ARBA" id="ARBA00004613"/>
    </source>
</evidence>
<comment type="caution">
    <text evidence="5">The sequence shown here is derived from an EMBL/GenBank/DDBJ whole genome shotgun (WGS) entry which is preliminary data.</text>
</comment>
<protein>
    <recommendedName>
        <fullName evidence="4">Crinkler effector protein N-terminal domain-containing protein</fullName>
    </recommendedName>
</protein>
<dbReference type="Proteomes" id="UP000265703">
    <property type="component" value="Unassembled WGS sequence"/>
</dbReference>
<dbReference type="OrthoDB" id="2409492at2759"/>
<sequence length="98" mass="11205">MTANAFAVNIDSEKLVSHLKKAIKMEKHKTFHSVEADEIKLWNMKIPDDQDNLLSSLILNDGGQTPCNKKNWRLLDQKTTKNPIYAKVTMISISTDQY</sequence>
<accession>A0A397TT77</accession>
<feature type="domain" description="Crinkler effector protein N-terminal" evidence="4">
    <location>
        <begin position="4"/>
        <end position="63"/>
    </location>
</feature>
<evidence type="ECO:0000256" key="3">
    <source>
        <dbReference type="ARBA" id="ARBA00022525"/>
    </source>
</evidence>
<reference evidence="5 6" key="1">
    <citation type="submission" date="2018-06" db="EMBL/GenBank/DDBJ databases">
        <title>Comparative genomics reveals the genomic features of Rhizophagus irregularis, R. cerebriforme, R. diaphanum and Gigaspora rosea, and their symbiotic lifestyle signature.</title>
        <authorList>
            <person name="Morin E."/>
            <person name="San Clemente H."/>
            <person name="Chen E.C.H."/>
            <person name="De La Providencia I."/>
            <person name="Hainaut M."/>
            <person name="Kuo A."/>
            <person name="Kohler A."/>
            <person name="Murat C."/>
            <person name="Tang N."/>
            <person name="Roy S."/>
            <person name="Loubradou J."/>
            <person name="Henrissat B."/>
            <person name="Grigoriev I.V."/>
            <person name="Corradi N."/>
            <person name="Roux C."/>
            <person name="Martin F.M."/>
        </authorList>
    </citation>
    <scope>NUCLEOTIDE SEQUENCE [LARGE SCALE GENOMIC DNA]</scope>
    <source>
        <strain evidence="5 6">DAOM 227022</strain>
    </source>
</reference>
<name>A0A397TT77_9GLOM</name>
<evidence type="ECO:0000313" key="5">
    <source>
        <dbReference type="EMBL" id="RIA98271.1"/>
    </source>
</evidence>
<dbReference type="GO" id="GO:0005576">
    <property type="term" value="C:extracellular region"/>
    <property type="evidence" value="ECO:0007669"/>
    <property type="project" value="UniProtKB-SubCell"/>
</dbReference>
<dbReference type="Pfam" id="PF20147">
    <property type="entry name" value="Crinkler"/>
    <property type="match status" value="1"/>
</dbReference>
<organism evidence="5 6">
    <name type="scientific">Glomus cerebriforme</name>
    <dbReference type="NCBI Taxonomy" id="658196"/>
    <lineage>
        <taxon>Eukaryota</taxon>
        <taxon>Fungi</taxon>
        <taxon>Fungi incertae sedis</taxon>
        <taxon>Mucoromycota</taxon>
        <taxon>Glomeromycotina</taxon>
        <taxon>Glomeromycetes</taxon>
        <taxon>Glomerales</taxon>
        <taxon>Glomeraceae</taxon>
        <taxon>Glomus</taxon>
    </lineage>
</organism>
<dbReference type="EMBL" id="QKYT01000018">
    <property type="protein sequence ID" value="RIA98271.1"/>
    <property type="molecule type" value="Genomic_DNA"/>
</dbReference>
<comment type="subcellular location">
    <subcellularLocation>
        <location evidence="1">Host cell</location>
    </subcellularLocation>
    <subcellularLocation>
        <location evidence="2">Secreted</location>
    </subcellularLocation>
</comment>
<dbReference type="InterPro" id="IPR045379">
    <property type="entry name" value="Crinkler_N"/>
</dbReference>
<evidence type="ECO:0000256" key="1">
    <source>
        <dbReference type="ARBA" id="ARBA00004340"/>
    </source>
</evidence>